<dbReference type="InterPro" id="IPR050524">
    <property type="entry name" value="APC_YAT"/>
</dbReference>
<keyword evidence="5" id="KW-0029">Amino-acid transport</keyword>
<sequence length="1478" mass="162038">MAEALGIASAAVAIVELSVKVAASCLQYTKDVKNAPNDIQRLIRETDALKTAAEAVREYLQRPNAEATKGLDDAIQGALVQLERLQNGLQPRTGRKVMSKVGLRALRWPFQREDLDKAISDLMRCTQIMMIAMQVNEARAVDRVEANANKDKRHEILAWLYPTQHPQAEDALHDLLSRRQSGTGTWFLESSAFRGWVNGEESDLLWVTGLPGAGKSLLCATMIQHLQAVIKEPNQKVVFFICSFKDQEETTTKLFLMSLAAQLAATSSECLELATKSFGKKNGHPLRLDEYLALVQSFLHGLQRVFIIVDGLDEMGGANIKEKEIFVRMLSELLGPSGRPGHAAKKLLITSREDASIRSYLIGKVMSQVVDLNSDCGEMLKAELQTVVAAQLQESLCSDSGISDGTIVVEIQSHILRTAVTLLHAKYLVDHIIQQRSDRDRIEAIQNMPSNLTDIYVEILSTALKKYPDREVEIKLTLQWLTVSVTPLTLSQLAEVVSVREDDTFLDFRGICRPHDVIAPISQLVKCSTDATHTRDEDATVQSVRLNHETVRHFLTGSDIGHTSVSRFLVTENEGHAFATRLCLQYLAFPDFAKEAPSSLKDLKALMSRYTFLEYAAMHWATHLRLSGLSTEEELGPVKPYLTWFTHPKTSPRTFRLWKIVRKVIFAQLFALKGVHWISDWVWNNVEGSYASSISPLKFAIEQEINVVVGMLLPLVADINDFLPDDTETCLTVAARANNATLIERLVAMGADIDKAEESKGLTPLHRAAEDGCEEAVAVLLRHGASVHAVSDSGSTPFYRAARGGSANVLRMLYEAGSEVDAETYDGWTPLMEAVENARRDVVKLLLVWGADPLKKSSSYGCMSAMQMARRLRQSHLAAVMAKALEERGVREVVDGDDTPGLHITVGAKMSNSTETIPFPGAKSPGITDVTRHAWITSDDVEAASTTNPRGGPFEPREDHNGDLITSTEDRALKRGLEQRHLSMLGIAGAIGTGLFLGLGGAIQTGGPLGALLGYATVGLIVCAVQFALGEVSALLPVTGSFVRHAEFLVDPALGFAIGWNLVYGNILSIPSEITAICVLFEFWTDLNPSVFIVIFIILTFVVGIAFVRVFGEVEFIFALLKILLVIFLIILGLVIDLGGVPGTPRIGFRYWQDPGPFVEHIATGNWGKFLGYWGVMTSAVFSFAGVESLAMAAAETQNPRRAIPRACKRVFARIVLFYMLAVLVVGMLVASNDPRLDDAYGTAAQSPFVIAASAAGIPAIPSVVNAVVITSAWSASNQSLLAGTRVLFGLALKGQAPKIFLRTTSWGTPYMCVLLFTAFMFLSFMSLSNGALTVFWWLVDLTAAGVLVSWSAILLNHLRLKAAMKKQGIDASRLPWHNSWTVYSSSAALVLCIVILLTSGFEVFTKGNWDPSGFVSSYLDIPLVLGAYLIYKLVKKTKIIPLSNIALHDAFEQADAYPEEPEVKKTGPIRLVSWIWD</sequence>
<reference evidence="13" key="1">
    <citation type="journal article" date="2013" name="New Phytol.">
        <title>Comparative genomic and transcriptomic analyses reveal the hemibiotrophic stage shift of Colletotrichum fungi.</title>
        <authorList>
            <person name="Gan P."/>
            <person name="Ikeda K."/>
            <person name="Irieda H."/>
            <person name="Narusaka M."/>
            <person name="O'Connell R.J."/>
            <person name="Narusaka Y."/>
            <person name="Takano Y."/>
            <person name="Kubo Y."/>
            <person name="Shirasu K."/>
        </authorList>
    </citation>
    <scope>NUCLEOTIDE SEQUENCE [LARGE SCALE GENOMIC DNA]</scope>
    <source>
        <strain evidence="13">104-T / ATCC 96160 / CBS 514.97 / LARS 414 / MAFF 240422</strain>
    </source>
</reference>
<evidence type="ECO:0000256" key="5">
    <source>
        <dbReference type="ARBA" id="ARBA00022970"/>
    </source>
</evidence>
<comment type="caution">
    <text evidence="12">The sequence shown here is derived from an EMBL/GenBank/DDBJ whole genome shotgun (WGS) entry which is preliminary data.</text>
</comment>
<feature type="domain" description="NACHT" evidence="11">
    <location>
        <begin position="203"/>
        <end position="355"/>
    </location>
</feature>
<keyword evidence="13" id="KW-1185">Reference proteome</keyword>
<evidence type="ECO:0000256" key="8">
    <source>
        <dbReference type="PROSITE-ProRule" id="PRU00023"/>
    </source>
</evidence>
<feature type="transmembrane region" description="Helical" evidence="10">
    <location>
        <begin position="1251"/>
        <end position="1276"/>
    </location>
</feature>
<feature type="transmembrane region" description="Helical" evidence="10">
    <location>
        <begin position="1090"/>
        <end position="1111"/>
    </location>
</feature>
<evidence type="ECO:0000256" key="3">
    <source>
        <dbReference type="ARBA" id="ARBA00022692"/>
    </source>
</evidence>
<feature type="transmembrane region" description="Helical" evidence="10">
    <location>
        <begin position="982"/>
        <end position="1002"/>
    </location>
</feature>
<feature type="region of interest" description="Disordered" evidence="9">
    <location>
        <begin position="942"/>
        <end position="963"/>
    </location>
</feature>
<dbReference type="Gene3D" id="1.20.1740.10">
    <property type="entry name" value="Amino acid/polyamine transporter I"/>
    <property type="match status" value="1"/>
</dbReference>
<dbReference type="Pfam" id="PF24883">
    <property type="entry name" value="NPHP3_N"/>
    <property type="match status" value="1"/>
</dbReference>
<evidence type="ECO:0000256" key="7">
    <source>
        <dbReference type="ARBA" id="ARBA00023136"/>
    </source>
</evidence>
<dbReference type="InterPro" id="IPR004841">
    <property type="entry name" value="AA-permease/SLC12A_dom"/>
</dbReference>
<evidence type="ECO:0000259" key="11">
    <source>
        <dbReference type="PROSITE" id="PS50837"/>
    </source>
</evidence>
<dbReference type="InterPro" id="IPR027417">
    <property type="entry name" value="P-loop_NTPase"/>
</dbReference>
<evidence type="ECO:0000256" key="1">
    <source>
        <dbReference type="ARBA" id="ARBA00004141"/>
    </source>
</evidence>
<dbReference type="InterPro" id="IPR007111">
    <property type="entry name" value="NACHT_NTPase"/>
</dbReference>
<feature type="transmembrane region" description="Helical" evidence="10">
    <location>
        <begin position="1211"/>
        <end position="1231"/>
    </location>
</feature>
<feature type="repeat" description="ANK" evidence="8">
    <location>
        <begin position="726"/>
        <end position="758"/>
    </location>
</feature>
<dbReference type="SUPFAM" id="SSF52540">
    <property type="entry name" value="P-loop containing nucleoside triphosphate hydrolases"/>
    <property type="match status" value="1"/>
</dbReference>
<evidence type="ECO:0000313" key="13">
    <source>
        <dbReference type="Proteomes" id="UP000014480"/>
    </source>
</evidence>
<feature type="repeat" description="ANK" evidence="8">
    <location>
        <begin position="760"/>
        <end position="792"/>
    </location>
</feature>
<keyword evidence="3 10" id="KW-0812">Transmembrane</keyword>
<dbReference type="Pfam" id="PF00324">
    <property type="entry name" value="AA_permease"/>
    <property type="match status" value="1"/>
</dbReference>
<keyword evidence="2" id="KW-0813">Transport</keyword>
<dbReference type="Gene3D" id="1.25.40.20">
    <property type="entry name" value="Ankyrin repeat-containing domain"/>
    <property type="match status" value="1"/>
</dbReference>
<evidence type="ECO:0000313" key="12">
    <source>
        <dbReference type="EMBL" id="TDZ19021.1"/>
    </source>
</evidence>
<comment type="subcellular location">
    <subcellularLocation>
        <location evidence="1">Membrane</location>
        <topology evidence="1">Multi-pass membrane protein</topology>
    </subcellularLocation>
</comment>
<reference evidence="13" key="2">
    <citation type="journal article" date="2019" name="Mol. Plant Microbe Interact.">
        <title>Genome sequence resources for four phytopathogenic fungi from the Colletotrichum orbiculare species complex.</title>
        <authorList>
            <person name="Gan P."/>
            <person name="Tsushima A."/>
            <person name="Narusaka M."/>
            <person name="Narusaka Y."/>
            <person name="Takano Y."/>
            <person name="Kubo Y."/>
            <person name="Shirasu K."/>
        </authorList>
    </citation>
    <scope>GENOME REANNOTATION</scope>
    <source>
        <strain evidence="13">104-T / ATCC 96160 / CBS 514.97 / LARS 414 / MAFF 240422</strain>
    </source>
</reference>
<accession>A0A484FMW0</accession>
<dbReference type="PROSITE" id="PS50088">
    <property type="entry name" value="ANK_REPEAT"/>
    <property type="match status" value="4"/>
</dbReference>
<feature type="transmembrane region" description="Helical" evidence="10">
    <location>
        <begin position="1335"/>
        <end position="1359"/>
    </location>
</feature>
<evidence type="ECO:0000256" key="10">
    <source>
        <dbReference type="SAM" id="Phobius"/>
    </source>
</evidence>
<dbReference type="FunFam" id="1.20.1740.10:FF:000006">
    <property type="entry name" value="General amino acid permease"/>
    <property type="match status" value="1"/>
</dbReference>
<evidence type="ECO:0000256" key="6">
    <source>
        <dbReference type="ARBA" id="ARBA00022989"/>
    </source>
</evidence>
<keyword evidence="6 10" id="KW-1133">Transmembrane helix</keyword>
<keyword evidence="4" id="KW-0677">Repeat</keyword>
<dbReference type="InterPro" id="IPR056884">
    <property type="entry name" value="NPHP3-like_N"/>
</dbReference>
<keyword evidence="7 10" id="KW-0472">Membrane</keyword>
<dbReference type="SUPFAM" id="SSF48403">
    <property type="entry name" value="Ankyrin repeat"/>
    <property type="match status" value="1"/>
</dbReference>
<feature type="repeat" description="ANK" evidence="8">
    <location>
        <begin position="826"/>
        <end position="858"/>
    </location>
</feature>
<dbReference type="Gene3D" id="3.40.50.300">
    <property type="entry name" value="P-loop containing nucleotide triphosphate hydrolases"/>
    <property type="match status" value="1"/>
</dbReference>
<keyword evidence="8" id="KW-0040">ANK repeat</keyword>
<feature type="transmembrane region" description="Helical" evidence="10">
    <location>
        <begin position="1380"/>
        <end position="1402"/>
    </location>
</feature>
<protein>
    <submittedName>
        <fullName evidence="12">Dicarboxylic amino acid permease</fullName>
    </submittedName>
</protein>
<dbReference type="EMBL" id="AMCV02000022">
    <property type="protein sequence ID" value="TDZ19021.1"/>
    <property type="molecule type" value="Genomic_DNA"/>
</dbReference>
<dbReference type="OrthoDB" id="3900342at2759"/>
<dbReference type="STRING" id="1213857.A0A484FMW0"/>
<evidence type="ECO:0000256" key="4">
    <source>
        <dbReference type="ARBA" id="ARBA00022737"/>
    </source>
</evidence>
<feature type="transmembrane region" description="Helical" evidence="10">
    <location>
        <begin position="1009"/>
        <end position="1029"/>
    </location>
</feature>
<feature type="transmembrane region" description="Helical" evidence="10">
    <location>
        <begin position="1171"/>
        <end position="1191"/>
    </location>
</feature>
<feature type="transmembrane region" description="Helical" evidence="10">
    <location>
        <begin position="1116"/>
        <end position="1136"/>
    </location>
</feature>
<dbReference type="Pfam" id="PF12796">
    <property type="entry name" value="Ank_2"/>
    <property type="match status" value="1"/>
</dbReference>
<evidence type="ECO:0000256" key="9">
    <source>
        <dbReference type="SAM" id="MobiDB-lite"/>
    </source>
</evidence>
<dbReference type="InterPro" id="IPR036770">
    <property type="entry name" value="Ankyrin_rpt-contain_sf"/>
</dbReference>
<name>A0A484FMW0_COLOR</name>
<dbReference type="SMART" id="SM00248">
    <property type="entry name" value="ANK"/>
    <property type="match status" value="4"/>
</dbReference>
<dbReference type="InterPro" id="IPR002110">
    <property type="entry name" value="Ankyrin_rpt"/>
</dbReference>
<dbReference type="PROSITE" id="PS50837">
    <property type="entry name" value="NACHT"/>
    <property type="match status" value="1"/>
</dbReference>
<dbReference type="PROSITE" id="PS50297">
    <property type="entry name" value="ANK_REP_REGION"/>
    <property type="match status" value="3"/>
</dbReference>
<dbReference type="PANTHER" id="PTHR43341">
    <property type="entry name" value="AMINO ACID PERMEASE"/>
    <property type="match status" value="1"/>
</dbReference>
<evidence type="ECO:0000256" key="2">
    <source>
        <dbReference type="ARBA" id="ARBA00022448"/>
    </source>
</evidence>
<feature type="transmembrane region" description="Helical" evidence="10">
    <location>
        <begin position="1309"/>
        <end position="1329"/>
    </location>
</feature>
<dbReference type="PANTHER" id="PTHR43341:SF18">
    <property type="entry name" value="AMINO ACID PERMEASE_ SLC12A DOMAIN-CONTAINING PROTEIN"/>
    <property type="match status" value="1"/>
</dbReference>
<feature type="transmembrane region" description="Helical" evidence="10">
    <location>
        <begin position="1414"/>
        <end position="1432"/>
    </location>
</feature>
<feature type="repeat" description="ANK" evidence="8">
    <location>
        <begin position="793"/>
        <end position="825"/>
    </location>
</feature>
<dbReference type="Proteomes" id="UP000014480">
    <property type="component" value="Unassembled WGS sequence"/>
</dbReference>
<gene>
    <name evidence="12" type="primary">DIP5-2</name>
    <name evidence="12" type="ORF">Cob_v008163</name>
</gene>
<dbReference type="GO" id="GO:0015171">
    <property type="term" value="F:amino acid transmembrane transporter activity"/>
    <property type="evidence" value="ECO:0007669"/>
    <property type="project" value="TreeGrafter"/>
</dbReference>
<dbReference type="GO" id="GO:0016020">
    <property type="term" value="C:membrane"/>
    <property type="evidence" value="ECO:0007669"/>
    <property type="project" value="UniProtKB-SubCell"/>
</dbReference>
<organism evidence="12 13">
    <name type="scientific">Colletotrichum orbiculare (strain 104-T / ATCC 96160 / CBS 514.97 / LARS 414 / MAFF 240422)</name>
    <name type="common">Cucumber anthracnose fungus</name>
    <name type="synonym">Colletotrichum lagenarium</name>
    <dbReference type="NCBI Taxonomy" id="1213857"/>
    <lineage>
        <taxon>Eukaryota</taxon>
        <taxon>Fungi</taxon>
        <taxon>Dikarya</taxon>
        <taxon>Ascomycota</taxon>
        <taxon>Pezizomycotina</taxon>
        <taxon>Sordariomycetes</taxon>
        <taxon>Hypocreomycetidae</taxon>
        <taxon>Glomerellales</taxon>
        <taxon>Glomerellaceae</taxon>
        <taxon>Colletotrichum</taxon>
        <taxon>Colletotrichum orbiculare species complex</taxon>
    </lineage>
</organism>
<proteinExistence type="predicted"/>